<accession>A0A4Y7RIH6</accession>
<comment type="caution">
    <text evidence="1">The sequence shown here is derived from an EMBL/GenBank/DDBJ whole genome shotgun (WGS) entry which is preliminary data.</text>
</comment>
<protein>
    <recommendedName>
        <fullName evidence="3">Mu-like prophage protein Com</fullName>
    </recommendedName>
</protein>
<reference evidence="1 2" key="1">
    <citation type="journal article" date="2018" name="Environ. Microbiol.">
        <title>Novel energy conservation strategies and behaviour of Pelotomaculum schinkii driving syntrophic propionate catabolism.</title>
        <authorList>
            <person name="Hidalgo-Ahumada C.A.P."/>
            <person name="Nobu M.K."/>
            <person name="Narihiro T."/>
            <person name="Tamaki H."/>
            <person name="Liu W.T."/>
            <person name="Kamagata Y."/>
            <person name="Stams A.J.M."/>
            <person name="Imachi H."/>
            <person name="Sousa D.Z."/>
        </authorList>
    </citation>
    <scope>NUCLEOTIDE SEQUENCE [LARGE SCALE GENOMIC DNA]</scope>
    <source>
        <strain evidence="1 2">HH</strain>
    </source>
</reference>
<dbReference type="AlphaFoldDB" id="A0A4Y7RIH6"/>
<dbReference type="EMBL" id="QFGA01000001">
    <property type="protein sequence ID" value="TEB08613.1"/>
    <property type="molecule type" value="Genomic_DNA"/>
</dbReference>
<evidence type="ECO:0000313" key="2">
    <source>
        <dbReference type="Proteomes" id="UP000298324"/>
    </source>
</evidence>
<dbReference type="Proteomes" id="UP000298324">
    <property type="component" value="Unassembled WGS sequence"/>
</dbReference>
<gene>
    <name evidence="1" type="ORF">Psch_02179</name>
</gene>
<dbReference type="SUPFAM" id="SSF144217">
    <property type="entry name" value="CSL zinc finger"/>
    <property type="match status" value="1"/>
</dbReference>
<proteinExistence type="predicted"/>
<organism evidence="1 2">
    <name type="scientific">Pelotomaculum schinkii</name>
    <dbReference type="NCBI Taxonomy" id="78350"/>
    <lineage>
        <taxon>Bacteria</taxon>
        <taxon>Bacillati</taxon>
        <taxon>Bacillota</taxon>
        <taxon>Clostridia</taxon>
        <taxon>Eubacteriales</taxon>
        <taxon>Desulfotomaculaceae</taxon>
        <taxon>Pelotomaculum</taxon>
    </lineage>
</organism>
<dbReference type="RefSeq" id="WP_134217415.1">
    <property type="nucleotide sequence ID" value="NZ_QFGA01000001.1"/>
</dbReference>
<evidence type="ECO:0008006" key="3">
    <source>
        <dbReference type="Google" id="ProtNLM"/>
    </source>
</evidence>
<dbReference type="InterPro" id="IPR036671">
    <property type="entry name" value="DPH_MB_sf"/>
</dbReference>
<sequence length="72" mass="8345">MAENLKEKKYRCPKCNRMIFYYSLIGRMEMSIKCPRCGRVLVITITEEGAMTLASFKSKHWFPEPVAVANIN</sequence>
<evidence type="ECO:0000313" key="1">
    <source>
        <dbReference type="EMBL" id="TEB08613.1"/>
    </source>
</evidence>
<name>A0A4Y7RIH6_9FIRM</name>
<keyword evidence="2" id="KW-1185">Reference proteome</keyword>